<feature type="non-terminal residue" evidence="2">
    <location>
        <position position="65"/>
    </location>
</feature>
<feature type="non-terminal residue" evidence="2">
    <location>
        <position position="1"/>
    </location>
</feature>
<feature type="domain" description="DUF4773" evidence="1">
    <location>
        <begin position="3"/>
        <end position="64"/>
    </location>
</feature>
<evidence type="ECO:0000259" key="1">
    <source>
        <dbReference type="Pfam" id="PF15998"/>
    </source>
</evidence>
<accession>E2C567</accession>
<dbReference type="Proteomes" id="UP000008237">
    <property type="component" value="Unassembled WGS sequence"/>
</dbReference>
<name>E2C567_HARSA</name>
<evidence type="ECO:0000313" key="2">
    <source>
        <dbReference type="EMBL" id="EFN76888.1"/>
    </source>
</evidence>
<protein>
    <recommendedName>
        <fullName evidence="1">DUF4773 domain-containing protein</fullName>
    </recommendedName>
</protein>
<dbReference type="Pfam" id="PF15998">
    <property type="entry name" value="DUF4773"/>
    <property type="match status" value="1"/>
</dbReference>
<sequence length="65" mass="7575">LVARNPPPICFGEDFMKIYTHLIQVEVCLHIYDIDIGYNKFHACFEILGKFMHIKILSEKLGCFT</sequence>
<organism evidence="3">
    <name type="scientific">Harpegnathos saltator</name>
    <name type="common">Jerdon's jumping ant</name>
    <dbReference type="NCBI Taxonomy" id="610380"/>
    <lineage>
        <taxon>Eukaryota</taxon>
        <taxon>Metazoa</taxon>
        <taxon>Ecdysozoa</taxon>
        <taxon>Arthropoda</taxon>
        <taxon>Hexapoda</taxon>
        <taxon>Insecta</taxon>
        <taxon>Pterygota</taxon>
        <taxon>Neoptera</taxon>
        <taxon>Endopterygota</taxon>
        <taxon>Hymenoptera</taxon>
        <taxon>Apocrita</taxon>
        <taxon>Aculeata</taxon>
        <taxon>Formicoidea</taxon>
        <taxon>Formicidae</taxon>
        <taxon>Ponerinae</taxon>
        <taxon>Ponerini</taxon>
        <taxon>Harpegnathos</taxon>
    </lineage>
</organism>
<proteinExistence type="predicted"/>
<reference evidence="2 3" key="1">
    <citation type="journal article" date="2010" name="Science">
        <title>Genomic comparison of the ants Camponotus floridanus and Harpegnathos saltator.</title>
        <authorList>
            <person name="Bonasio R."/>
            <person name="Zhang G."/>
            <person name="Ye C."/>
            <person name="Mutti N.S."/>
            <person name="Fang X."/>
            <person name="Qin N."/>
            <person name="Donahue G."/>
            <person name="Yang P."/>
            <person name="Li Q."/>
            <person name="Li C."/>
            <person name="Zhang P."/>
            <person name="Huang Z."/>
            <person name="Berger S.L."/>
            <person name="Reinberg D."/>
            <person name="Wang J."/>
            <person name="Liebig J."/>
        </authorList>
    </citation>
    <scope>NUCLEOTIDE SEQUENCE [LARGE SCALE GENOMIC DNA]</scope>
    <source>
        <strain evidence="2 3">R22 G/1</strain>
    </source>
</reference>
<evidence type="ECO:0000313" key="3">
    <source>
        <dbReference type="Proteomes" id="UP000008237"/>
    </source>
</evidence>
<dbReference type="InParanoid" id="E2C567"/>
<dbReference type="AlphaFoldDB" id="E2C567"/>
<gene>
    <name evidence="2" type="ORF">EAI_10430</name>
</gene>
<keyword evidence="3" id="KW-1185">Reference proteome</keyword>
<dbReference type="EMBL" id="GL452767">
    <property type="protein sequence ID" value="EFN76888.1"/>
    <property type="molecule type" value="Genomic_DNA"/>
</dbReference>
<dbReference type="InterPro" id="IPR031941">
    <property type="entry name" value="DUF4773"/>
</dbReference>
<dbReference type="OrthoDB" id="5952164at2759"/>